<evidence type="ECO:0000313" key="10">
    <source>
        <dbReference type="EMBL" id="VUX17513.1"/>
    </source>
</evidence>
<keyword evidence="3" id="KW-0804">Transcription</keyword>
<gene>
    <name evidence="10" type="primary">lrpC</name>
    <name evidence="8" type="ORF">C4N26_10440</name>
    <name evidence="7" type="ORF">C4N27_09870</name>
    <name evidence="9" type="ORF">DWZ46_05490</name>
    <name evidence="10" type="ORF">FPPS064S07_01317</name>
    <name evidence="6" type="ORF">KH315_03470</name>
    <name evidence="5" type="ORF">KHW66_03830</name>
</gene>
<dbReference type="GO" id="GO:0043565">
    <property type="term" value="F:sequence-specific DNA binding"/>
    <property type="evidence" value="ECO:0007669"/>
    <property type="project" value="InterPro"/>
</dbReference>
<dbReference type="EMBL" id="JAGZYH010000008">
    <property type="protein sequence ID" value="MBS6621215.1"/>
    <property type="molecule type" value="Genomic_DNA"/>
</dbReference>
<dbReference type="InterPro" id="IPR011991">
    <property type="entry name" value="ArsR-like_HTH"/>
</dbReference>
<name>A0A329TWU4_9FIRM</name>
<dbReference type="Gene3D" id="1.10.10.10">
    <property type="entry name" value="Winged helix-like DNA-binding domain superfamily/Winged helix DNA-binding domain"/>
    <property type="match status" value="1"/>
</dbReference>
<evidence type="ECO:0000259" key="4">
    <source>
        <dbReference type="PROSITE" id="PS50956"/>
    </source>
</evidence>
<organism evidence="8 12">
    <name type="scientific">Faecalibacterium prausnitzii</name>
    <dbReference type="NCBI Taxonomy" id="853"/>
    <lineage>
        <taxon>Bacteria</taxon>
        <taxon>Bacillati</taxon>
        <taxon>Bacillota</taxon>
        <taxon>Clostridia</taxon>
        <taxon>Eubacteriales</taxon>
        <taxon>Oscillospiraceae</taxon>
        <taxon>Faecalibacterium</taxon>
    </lineage>
</organism>
<evidence type="ECO:0000313" key="11">
    <source>
        <dbReference type="Proteomes" id="UP000250997"/>
    </source>
</evidence>
<dbReference type="Proteomes" id="UP000250997">
    <property type="component" value="Unassembled WGS sequence"/>
</dbReference>
<dbReference type="SMART" id="SM00344">
    <property type="entry name" value="HTH_ASNC"/>
    <property type="match status" value="1"/>
</dbReference>
<dbReference type="InterPro" id="IPR019888">
    <property type="entry name" value="Tscrpt_reg_AsnC-like"/>
</dbReference>
<dbReference type="PANTHER" id="PTHR30154:SF53">
    <property type="entry name" value="HTH-TYPE TRANSCRIPTIONAL REGULATOR LRPC"/>
    <property type="match status" value="1"/>
</dbReference>
<dbReference type="InterPro" id="IPR019885">
    <property type="entry name" value="Tscrpt_reg_HTH_AsnC-type_CS"/>
</dbReference>
<dbReference type="EMBL" id="JAGZAM010000005">
    <property type="protein sequence ID" value="MBS5687209.1"/>
    <property type="molecule type" value="Genomic_DNA"/>
</dbReference>
<dbReference type="AlphaFoldDB" id="A0A329TWU4"/>
<dbReference type="EMBL" id="CABHMY010000133">
    <property type="protein sequence ID" value="VUX17513.1"/>
    <property type="molecule type" value="Genomic_DNA"/>
</dbReference>
<dbReference type="InterPro" id="IPR000485">
    <property type="entry name" value="AsnC-type_HTH_dom"/>
</dbReference>
<dbReference type="OrthoDB" id="66249at2"/>
<dbReference type="SUPFAM" id="SSF46785">
    <property type="entry name" value="Winged helix' DNA-binding domain"/>
    <property type="match status" value="1"/>
</dbReference>
<dbReference type="Proteomes" id="UP000251144">
    <property type="component" value="Unassembled WGS sequence"/>
</dbReference>
<dbReference type="InterPro" id="IPR011008">
    <property type="entry name" value="Dimeric_a/b-barrel"/>
</dbReference>
<dbReference type="Proteomes" id="UP000811365">
    <property type="component" value="Unassembled WGS sequence"/>
</dbReference>
<evidence type="ECO:0000313" key="7">
    <source>
        <dbReference type="EMBL" id="RAW48947.1"/>
    </source>
</evidence>
<evidence type="ECO:0000256" key="2">
    <source>
        <dbReference type="ARBA" id="ARBA00023125"/>
    </source>
</evidence>
<feature type="domain" description="HTH asnC-type" evidence="4">
    <location>
        <begin position="1"/>
        <end position="63"/>
    </location>
</feature>
<dbReference type="GO" id="GO:0043200">
    <property type="term" value="P:response to amino acid"/>
    <property type="evidence" value="ECO:0007669"/>
    <property type="project" value="TreeGrafter"/>
</dbReference>
<dbReference type="PRINTS" id="PR00033">
    <property type="entry name" value="HTHASNC"/>
</dbReference>
<evidence type="ECO:0000256" key="1">
    <source>
        <dbReference type="ARBA" id="ARBA00023015"/>
    </source>
</evidence>
<accession>A0A329TWU4</accession>
<keyword evidence="2" id="KW-0238">DNA-binding</keyword>
<dbReference type="RefSeq" id="WP_015565596.1">
    <property type="nucleotide sequence ID" value="NZ_CABHMY010000133.1"/>
</dbReference>
<dbReference type="CDD" id="cd00090">
    <property type="entry name" value="HTH_ARSR"/>
    <property type="match status" value="1"/>
</dbReference>
<dbReference type="InterPro" id="IPR019887">
    <property type="entry name" value="Tscrpt_reg_AsnC/Lrp_C"/>
</dbReference>
<dbReference type="PROSITE" id="PS00519">
    <property type="entry name" value="HTH_ASNC_1"/>
    <property type="match status" value="1"/>
</dbReference>
<sequence length="146" mass="16170">MDDLDRKILALLAKNARMPVKEIAEKVALTSPAVSSRIHKLETDGIISGYTVMLNRPSDRVYVDALISLSVAPSQRDELVELMKNSKEVLQCYHVTGAYTFLIKVSCGSMPQLEHLILQFQKLGTTSTQIILSTPVNHGDLEAMML</sequence>
<evidence type="ECO:0000313" key="9">
    <source>
        <dbReference type="EMBL" id="RGB92067.1"/>
    </source>
</evidence>
<keyword evidence="14" id="KW-1185">Reference proteome</keyword>
<dbReference type="Pfam" id="PF01037">
    <property type="entry name" value="AsnC_trans_reg"/>
    <property type="match status" value="1"/>
</dbReference>
<evidence type="ECO:0000313" key="13">
    <source>
        <dbReference type="Proteomes" id="UP000260991"/>
    </source>
</evidence>
<dbReference type="Proteomes" id="UP000733372">
    <property type="component" value="Unassembled WGS sequence"/>
</dbReference>
<dbReference type="EMBL" id="PRLB01000010">
    <property type="protein sequence ID" value="RAW53574.1"/>
    <property type="molecule type" value="Genomic_DNA"/>
</dbReference>
<dbReference type="Proteomes" id="UP000260991">
    <property type="component" value="Unassembled WGS sequence"/>
</dbReference>
<dbReference type="PROSITE" id="PS50956">
    <property type="entry name" value="HTH_ASNC_2"/>
    <property type="match status" value="1"/>
</dbReference>
<dbReference type="EMBL" id="PRLA01000007">
    <property type="protein sequence ID" value="RAW48947.1"/>
    <property type="molecule type" value="Genomic_DNA"/>
</dbReference>
<evidence type="ECO:0000313" key="5">
    <source>
        <dbReference type="EMBL" id="MBS5687209.1"/>
    </source>
</evidence>
<dbReference type="InterPro" id="IPR036388">
    <property type="entry name" value="WH-like_DNA-bd_sf"/>
</dbReference>
<evidence type="ECO:0000256" key="3">
    <source>
        <dbReference type="ARBA" id="ARBA00023163"/>
    </source>
</evidence>
<evidence type="ECO:0000313" key="12">
    <source>
        <dbReference type="Proteomes" id="UP000251144"/>
    </source>
</evidence>
<dbReference type="Gene3D" id="3.30.70.920">
    <property type="match status" value="1"/>
</dbReference>
<dbReference type="SUPFAM" id="SSF54909">
    <property type="entry name" value="Dimeric alpha+beta barrel"/>
    <property type="match status" value="1"/>
</dbReference>
<dbReference type="PANTHER" id="PTHR30154">
    <property type="entry name" value="LEUCINE-RESPONSIVE REGULATORY PROTEIN"/>
    <property type="match status" value="1"/>
</dbReference>
<reference evidence="11 12" key="1">
    <citation type="submission" date="2018-02" db="EMBL/GenBank/DDBJ databases">
        <title>Complete genome sequencing of Faecalibacterium prausnitzii strains isolated from the human gut.</title>
        <authorList>
            <person name="Fitzgerald B.C."/>
            <person name="Shkoporov A.N."/>
            <person name="Ross P.R."/>
            <person name="Hill C."/>
        </authorList>
    </citation>
    <scope>NUCLEOTIDE SEQUENCE [LARGE SCALE GENOMIC DNA]</scope>
    <source>
        <strain evidence="7 11">APC942/18-1</strain>
        <strain evidence="8 12">APC942/32-1</strain>
    </source>
</reference>
<dbReference type="EMBL" id="QVER01000005">
    <property type="protein sequence ID" value="RGB92067.1"/>
    <property type="molecule type" value="Genomic_DNA"/>
</dbReference>
<dbReference type="InterPro" id="IPR036390">
    <property type="entry name" value="WH_DNA-bd_sf"/>
</dbReference>
<reference evidence="9 13" key="2">
    <citation type="submission" date="2018-08" db="EMBL/GenBank/DDBJ databases">
        <title>A genome reference for cultivated species of the human gut microbiota.</title>
        <authorList>
            <person name="Zou Y."/>
            <person name="Xue W."/>
            <person name="Luo G."/>
        </authorList>
    </citation>
    <scope>NUCLEOTIDE SEQUENCE [LARGE SCALE GENOMIC DNA]</scope>
    <source>
        <strain evidence="9 13">AF32-8AC</strain>
    </source>
</reference>
<proteinExistence type="predicted"/>
<dbReference type="Proteomes" id="UP000406184">
    <property type="component" value="Unassembled WGS sequence"/>
</dbReference>
<protein>
    <submittedName>
        <fullName evidence="10">HTH-type transcriptional regulator LrpC</fullName>
    </submittedName>
    <submittedName>
        <fullName evidence="8">Lrp/AsnC family transcriptional regulator</fullName>
    </submittedName>
</protein>
<evidence type="ECO:0000313" key="6">
    <source>
        <dbReference type="EMBL" id="MBS6621215.1"/>
    </source>
</evidence>
<evidence type="ECO:0000313" key="8">
    <source>
        <dbReference type="EMBL" id="RAW53574.1"/>
    </source>
</evidence>
<evidence type="ECO:0000313" key="14">
    <source>
        <dbReference type="Proteomes" id="UP000406184"/>
    </source>
</evidence>
<dbReference type="GO" id="GO:0005829">
    <property type="term" value="C:cytosol"/>
    <property type="evidence" value="ECO:0007669"/>
    <property type="project" value="TreeGrafter"/>
</dbReference>
<reference evidence="5" key="4">
    <citation type="submission" date="2021-02" db="EMBL/GenBank/DDBJ databases">
        <title>Infant gut strain persistence is associated with maternal origin, phylogeny, and functional potential including surface adhesion and iron acquisition.</title>
        <authorList>
            <person name="Lou Y.C."/>
        </authorList>
    </citation>
    <scope>NUCLEOTIDE SEQUENCE</scope>
    <source>
        <strain evidence="6">L2_039_000G1_dasL2_039_000G1_maxbin2.maxbin.077</strain>
        <strain evidence="5">L3_101_367G1_dasL3_101_367G1_metabat.metabat.26</strain>
    </source>
</reference>
<dbReference type="Pfam" id="PF13404">
    <property type="entry name" value="HTH_AsnC-type"/>
    <property type="match status" value="1"/>
</dbReference>
<reference evidence="10 14" key="3">
    <citation type="submission" date="2019-07" db="EMBL/GenBank/DDBJ databases">
        <authorList>
            <person name="Hibberd C M."/>
            <person name="Gehrig L. J."/>
            <person name="Chang H.-W."/>
            <person name="Venkatesh S."/>
        </authorList>
    </citation>
    <scope>NUCLEOTIDE SEQUENCE [LARGE SCALE GENOMIC DNA]</scope>
    <source>
        <strain evidence="10">Faecalibacterium_prausnitzii_JG_BgPS064</strain>
    </source>
</reference>
<keyword evidence="1" id="KW-0805">Transcription regulation</keyword>